<dbReference type="EMBL" id="JAJSOF020000019">
    <property type="protein sequence ID" value="KAJ4438684.1"/>
    <property type="molecule type" value="Genomic_DNA"/>
</dbReference>
<name>A0ABQ8SWV8_PERAM</name>
<dbReference type="Proteomes" id="UP001148838">
    <property type="component" value="Unassembled WGS sequence"/>
</dbReference>
<sequence>MGESINAYRVLVGRPEGKRSLGRPRRRWEGNIKMDLREVGYDDREWINLAQDRDRCRAMNLRVPSKPVRRMRSHCTPTLSTRHGNLFTNRSPKQCSSLDYFDIAFRDRWIGRGGQGGPVSWPVRSPNLSVLDFLKGEVYRTPFDSAKDNVVQVFATAHHLIETPFMFVMLKWSKFMRCRACIESEGS</sequence>
<comment type="caution">
    <text evidence="1">The sequence shown here is derived from an EMBL/GenBank/DDBJ whole genome shotgun (WGS) entry which is preliminary data.</text>
</comment>
<keyword evidence="2" id="KW-1185">Reference proteome</keyword>
<protein>
    <submittedName>
        <fullName evidence="1">Uncharacterized protein</fullName>
    </submittedName>
</protein>
<accession>A0ABQ8SWV8</accession>
<evidence type="ECO:0000313" key="1">
    <source>
        <dbReference type="EMBL" id="KAJ4438684.1"/>
    </source>
</evidence>
<reference evidence="1 2" key="1">
    <citation type="journal article" date="2022" name="Allergy">
        <title>Genome assembly and annotation of Periplaneta americana reveal a comprehensive cockroach allergen profile.</title>
        <authorList>
            <person name="Wang L."/>
            <person name="Xiong Q."/>
            <person name="Saelim N."/>
            <person name="Wang L."/>
            <person name="Nong W."/>
            <person name="Wan A.T."/>
            <person name="Shi M."/>
            <person name="Liu X."/>
            <person name="Cao Q."/>
            <person name="Hui J.H.L."/>
            <person name="Sookrung N."/>
            <person name="Leung T.F."/>
            <person name="Tungtrongchitr A."/>
            <person name="Tsui S.K.W."/>
        </authorList>
    </citation>
    <scope>NUCLEOTIDE SEQUENCE [LARGE SCALE GENOMIC DNA]</scope>
    <source>
        <strain evidence="1">PWHHKU_190912</strain>
    </source>
</reference>
<gene>
    <name evidence="1" type="ORF">ANN_14631</name>
</gene>
<proteinExistence type="predicted"/>
<evidence type="ECO:0000313" key="2">
    <source>
        <dbReference type="Proteomes" id="UP001148838"/>
    </source>
</evidence>
<organism evidence="1 2">
    <name type="scientific">Periplaneta americana</name>
    <name type="common">American cockroach</name>
    <name type="synonym">Blatta americana</name>
    <dbReference type="NCBI Taxonomy" id="6978"/>
    <lineage>
        <taxon>Eukaryota</taxon>
        <taxon>Metazoa</taxon>
        <taxon>Ecdysozoa</taxon>
        <taxon>Arthropoda</taxon>
        <taxon>Hexapoda</taxon>
        <taxon>Insecta</taxon>
        <taxon>Pterygota</taxon>
        <taxon>Neoptera</taxon>
        <taxon>Polyneoptera</taxon>
        <taxon>Dictyoptera</taxon>
        <taxon>Blattodea</taxon>
        <taxon>Blattoidea</taxon>
        <taxon>Blattidae</taxon>
        <taxon>Blattinae</taxon>
        <taxon>Periplaneta</taxon>
    </lineage>
</organism>